<reference evidence="3 4" key="1">
    <citation type="journal article" date="2011" name="Proc. Natl. Acad. Sci. U.S.A.">
        <title>Comparative genomics of xylose-fermenting fungi for enhanced biofuel production.</title>
        <authorList>
            <person name="Wohlbach D.J."/>
            <person name="Kuo A."/>
            <person name="Sato T.K."/>
            <person name="Potts K.M."/>
            <person name="Salamov A.A."/>
            <person name="LaButti K.M."/>
            <person name="Sun H."/>
            <person name="Clum A."/>
            <person name="Pangilinan J.L."/>
            <person name="Lindquist E.A."/>
            <person name="Lucas S."/>
            <person name="Lapidus A."/>
            <person name="Jin M."/>
            <person name="Gunawan C."/>
            <person name="Balan V."/>
            <person name="Dale B.E."/>
            <person name="Jeffries T.W."/>
            <person name="Zinkel R."/>
            <person name="Barry K.W."/>
            <person name="Grigoriev I.V."/>
            <person name="Gasch A.P."/>
        </authorList>
    </citation>
    <scope>NUCLEOTIDE SEQUENCE [LARGE SCALE GENOMIC DNA]</scope>
    <source>
        <strain evidence="4">NRRL Y-27907 / 11-Y1</strain>
    </source>
</reference>
<dbReference type="PROSITE" id="PS50181">
    <property type="entry name" value="FBOX"/>
    <property type="match status" value="1"/>
</dbReference>
<feature type="domain" description="F-box" evidence="2">
    <location>
        <begin position="26"/>
        <end position="71"/>
    </location>
</feature>
<dbReference type="SUPFAM" id="SSF81383">
    <property type="entry name" value="F-box domain"/>
    <property type="match status" value="1"/>
</dbReference>
<dbReference type="HOGENOM" id="CLU_057903_0_0_1"/>
<evidence type="ECO:0000256" key="1">
    <source>
        <dbReference type="SAM" id="MobiDB-lite"/>
    </source>
</evidence>
<feature type="compositionally biased region" description="Polar residues" evidence="1">
    <location>
        <begin position="12"/>
        <end position="25"/>
    </location>
</feature>
<dbReference type="Pfam" id="PF12937">
    <property type="entry name" value="F-box-like"/>
    <property type="match status" value="1"/>
</dbReference>
<evidence type="ECO:0000259" key="2">
    <source>
        <dbReference type="PROSITE" id="PS50181"/>
    </source>
</evidence>
<keyword evidence="4" id="KW-1185">Reference proteome</keyword>
<dbReference type="GeneID" id="18875141"/>
<organism evidence="4">
    <name type="scientific">Spathaspora passalidarum (strain NRRL Y-27907 / 11-Y1)</name>
    <dbReference type="NCBI Taxonomy" id="619300"/>
    <lineage>
        <taxon>Eukaryota</taxon>
        <taxon>Fungi</taxon>
        <taxon>Dikarya</taxon>
        <taxon>Ascomycota</taxon>
        <taxon>Saccharomycotina</taxon>
        <taxon>Pichiomycetes</taxon>
        <taxon>Debaryomycetaceae</taxon>
        <taxon>Spathaspora</taxon>
    </lineage>
</organism>
<dbReference type="CDD" id="cd09917">
    <property type="entry name" value="F-box_SF"/>
    <property type="match status" value="1"/>
</dbReference>
<dbReference type="RefSeq" id="XP_007375802.1">
    <property type="nucleotide sequence ID" value="XM_007375740.1"/>
</dbReference>
<dbReference type="OrthoDB" id="4016968at2759"/>
<dbReference type="KEGG" id="spaa:SPAPADRAFT_67130"/>
<feature type="region of interest" description="Disordered" evidence="1">
    <location>
        <begin position="1"/>
        <end position="25"/>
    </location>
</feature>
<dbReference type="InterPro" id="IPR001810">
    <property type="entry name" value="F-box_dom"/>
</dbReference>
<dbReference type="Proteomes" id="UP000000709">
    <property type="component" value="Unassembled WGS sequence"/>
</dbReference>
<gene>
    <name evidence="3" type="ORF">SPAPADRAFT_67130</name>
</gene>
<dbReference type="InterPro" id="IPR036047">
    <property type="entry name" value="F-box-like_dom_sf"/>
</dbReference>
<protein>
    <recommendedName>
        <fullName evidence="2">F-box domain-containing protein</fullName>
    </recommendedName>
</protein>
<sequence length="429" mass="50194">MQRSLRKVGQYNEMQSPMDSSPQSGKSSLLCLPVEILYEIVCYLNQCNLLQVSLINKLLRDVAFRKLYSRIYVQTSSVRQLVVGDYVNTPLHINYTLVNGREKLISLMKHTYSLRFLREILFHGDDNGIAMGLSRAMRDFLDGVNIYLCYNSMGEVYSREPYLYRNLVIIRDNQFIFDEDNYSIQSLTLLASTPNQDYNQDLSFVYRLKSLKKLSLTIQTKDTLKLLRYKLPEKLHIEQLSLNFRNLLGINVSALVTLFDLCNVTSLYIRIPQGYYKFLPTFVVPEIIHLLSQTINVRNFGLSNSAPINYMKVLRAIRKNTLNTLYLEPWYGHEFSHSPKKLLKILHEQQLTLTRIFYGKNFNAHGFEVFEEVFRVQYGQHRLERVLNKLRREVSSRKRLPCLKQIVLDQMHYFTVTTANGNMNFKSVS</sequence>
<dbReference type="InParanoid" id="G3ANJ7"/>
<dbReference type="AlphaFoldDB" id="G3ANJ7"/>
<evidence type="ECO:0000313" key="4">
    <source>
        <dbReference type="Proteomes" id="UP000000709"/>
    </source>
</evidence>
<dbReference type="EMBL" id="GL996502">
    <property type="protein sequence ID" value="EGW32526.1"/>
    <property type="molecule type" value="Genomic_DNA"/>
</dbReference>
<name>G3ANJ7_SPAPN</name>
<evidence type="ECO:0000313" key="3">
    <source>
        <dbReference type="EMBL" id="EGW32526.1"/>
    </source>
</evidence>
<proteinExistence type="predicted"/>
<accession>G3ANJ7</accession>